<comment type="caution">
    <text evidence="1">The sequence shown here is derived from an EMBL/GenBank/DDBJ whole genome shotgun (WGS) entry which is preliminary data.</text>
</comment>
<dbReference type="EMBL" id="DXGH01000043">
    <property type="protein sequence ID" value="HIW81485.1"/>
    <property type="molecule type" value="Genomic_DNA"/>
</dbReference>
<reference evidence="1" key="2">
    <citation type="submission" date="2021-04" db="EMBL/GenBank/DDBJ databases">
        <authorList>
            <person name="Gilroy R."/>
        </authorList>
    </citation>
    <scope>NUCLEOTIDE SEQUENCE</scope>
    <source>
        <strain evidence="1">CHK195-6426</strain>
    </source>
</reference>
<dbReference type="Proteomes" id="UP000824265">
    <property type="component" value="Unassembled WGS sequence"/>
</dbReference>
<dbReference type="Gene3D" id="3.40.640.10">
    <property type="entry name" value="Type I PLP-dependent aspartate aminotransferase-like (Major domain)"/>
    <property type="match status" value="1"/>
</dbReference>
<evidence type="ECO:0000313" key="2">
    <source>
        <dbReference type="Proteomes" id="UP000824265"/>
    </source>
</evidence>
<dbReference type="InterPro" id="IPR009651">
    <property type="entry name" value="Met_g_lyase_put"/>
</dbReference>
<gene>
    <name evidence="1" type="ORF">H9742_08215</name>
</gene>
<dbReference type="PANTHER" id="PTHR46658:SF1">
    <property type="entry name" value="CYS OR MET METABOLISM PYRIDOXAL-PHOSPHATE-DEPENDENT ENZYME"/>
    <property type="match status" value="1"/>
</dbReference>
<protein>
    <submittedName>
        <fullName evidence="1">Methionine gamma-lyase family protein</fullName>
    </submittedName>
</protein>
<organism evidence="1 2">
    <name type="scientific">Candidatus Acetatifactor stercoripullorum</name>
    <dbReference type="NCBI Taxonomy" id="2838414"/>
    <lineage>
        <taxon>Bacteria</taxon>
        <taxon>Bacillati</taxon>
        <taxon>Bacillota</taxon>
        <taxon>Clostridia</taxon>
        <taxon>Lachnospirales</taxon>
        <taxon>Lachnospiraceae</taxon>
        <taxon>Acetatifactor</taxon>
    </lineage>
</organism>
<proteinExistence type="predicted"/>
<dbReference type="InterPro" id="IPR015424">
    <property type="entry name" value="PyrdxlP-dep_Trfase"/>
</dbReference>
<name>A0A9D1R5Z5_9FIRM</name>
<sequence>MSDTDKLYGAMGIGKEVLAYGNAVLEGLLDRFAQIDRTAEYNQLKVLKAMQENQVSEACLLGTTGYGYNDLGRDTLEKVYAGVFHTQDALVRPQITCGTHALALALMSNLRPGDELLSPVGKPYDTLEEVIGIRPSRGSLAEYGITYRQVDLLPDGSFDYEAIRRGINERTRLAAIQRSKGYQTRPTLSVERIGELIAFIKGIKPDVICMVDNCYGEFVETREPSDVGADMVVGSLIKNPGGGLAPIGGYIAGTKECVENAAYRLTSPGLGKEVGASLGILSNFYQGFFLAPVVTAGALKGAVFAANIYEKLGFDVAPDGSEDRYDIIQAVTFGTPQAVTAFCQGIQAAAPVDSHVVPEPWDMPGYDAQVIMAAGAFVSGSSIELSADGPLKPPYAVYFQGGLTWQHAKFGILKSLEALLRKGIVSEEEIANAMEKCRKTKK</sequence>
<dbReference type="SUPFAM" id="SSF53383">
    <property type="entry name" value="PLP-dependent transferases"/>
    <property type="match status" value="1"/>
</dbReference>
<accession>A0A9D1R5Z5</accession>
<dbReference type="Pfam" id="PF06838">
    <property type="entry name" value="Met_gamma_lyase"/>
    <property type="match status" value="1"/>
</dbReference>
<dbReference type="InterPro" id="IPR015421">
    <property type="entry name" value="PyrdxlP-dep_Trfase_major"/>
</dbReference>
<dbReference type="AlphaFoldDB" id="A0A9D1R5Z5"/>
<reference evidence="1" key="1">
    <citation type="journal article" date="2021" name="PeerJ">
        <title>Extensive microbial diversity within the chicken gut microbiome revealed by metagenomics and culture.</title>
        <authorList>
            <person name="Gilroy R."/>
            <person name="Ravi A."/>
            <person name="Getino M."/>
            <person name="Pursley I."/>
            <person name="Horton D.L."/>
            <person name="Alikhan N.F."/>
            <person name="Baker D."/>
            <person name="Gharbi K."/>
            <person name="Hall N."/>
            <person name="Watson M."/>
            <person name="Adriaenssens E.M."/>
            <person name="Foster-Nyarko E."/>
            <person name="Jarju S."/>
            <person name="Secka A."/>
            <person name="Antonio M."/>
            <person name="Oren A."/>
            <person name="Chaudhuri R.R."/>
            <person name="La Ragione R."/>
            <person name="Hildebrand F."/>
            <person name="Pallen M.J."/>
        </authorList>
    </citation>
    <scope>NUCLEOTIDE SEQUENCE</scope>
    <source>
        <strain evidence="1">CHK195-6426</strain>
    </source>
</reference>
<dbReference type="PANTHER" id="PTHR46658">
    <property type="entry name" value="CYS OR MET METABOLISM PYRIDOXAL-PHOSPHATE-DEPENDENT ENZYME"/>
    <property type="match status" value="1"/>
</dbReference>
<evidence type="ECO:0000313" key="1">
    <source>
        <dbReference type="EMBL" id="HIW81485.1"/>
    </source>
</evidence>
<dbReference type="Gene3D" id="3.90.1150.60">
    <property type="entry name" value="Methioning gamme-lyase, C-terminal domain"/>
    <property type="match status" value="1"/>
</dbReference>